<accession>A0ABU5CHG1</accession>
<proteinExistence type="predicted"/>
<dbReference type="RefSeq" id="WP_320384579.1">
    <property type="nucleotide sequence ID" value="NZ_JAROCA020000001.1"/>
</dbReference>
<keyword evidence="3" id="KW-1185">Reference proteome</keyword>
<dbReference type="SUPFAM" id="SSF53901">
    <property type="entry name" value="Thiolase-like"/>
    <property type="match status" value="1"/>
</dbReference>
<gene>
    <name evidence="2" type="ORF">P5G51_010345</name>
</gene>
<dbReference type="InterPro" id="IPR016039">
    <property type="entry name" value="Thiolase-like"/>
</dbReference>
<evidence type="ECO:0000259" key="1">
    <source>
        <dbReference type="Pfam" id="PF08392"/>
    </source>
</evidence>
<organism evidence="2 3">
    <name type="scientific">Tigheibacillus jepli</name>
    <dbReference type="NCBI Taxonomy" id="3035914"/>
    <lineage>
        <taxon>Bacteria</taxon>
        <taxon>Bacillati</taxon>
        <taxon>Bacillota</taxon>
        <taxon>Bacilli</taxon>
        <taxon>Bacillales</taxon>
        <taxon>Bacillaceae</taxon>
        <taxon>Tigheibacillus</taxon>
    </lineage>
</organism>
<comment type="caution">
    <text evidence="2">The sequence shown here is derived from an EMBL/GenBank/DDBJ whole genome shotgun (WGS) entry which is preliminary data.</text>
</comment>
<reference evidence="2 3" key="1">
    <citation type="submission" date="2023-10" db="EMBL/GenBank/DDBJ databases">
        <title>179-bfca-hs.</title>
        <authorList>
            <person name="Miliotis G."/>
            <person name="Sengupta P."/>
            <person name="Hameed A."/>
            <person name="Chuvochina M."/>
            <person name="Mcdonagh F."/>
            <person name="Simpson A.C."/>
            <person name="Singh N.K."/>
            <person name="Rekha P.D."/>
            <person name="Raman K."/>
            <person name="Hugenholtz P."/>
            <person name="Venkateswaran K."/>
        </authorList>
    </citation>
    <scope>NUCLEOTIDE SEQUENCE [LARGE SCALE GENOMIC DNA]</scope>
    <source>
        <strain evidence="2 3">179-BFC-A-HS</strain>
    </source>
</reference>
<evidence type="ECO:0000313" key="2">
    <source>
        <dbReference type="EMBL" id="MDY0405736.1"/>
    </source>
</evidence>
<dbReference type="Gene3D" id="3.40.47.10">
    <property type="match status" value="1"/>
</dbReference>
<evidence type="ECO:0000313" key="3">
    <source>
        <dbReference type="Proteomes" id="UP001228376"/>
    </source>
</evidence>
<sequence length="175" mass="20092">MAIIGSIGTKTANHVYSQQQIKQIVQAIFDYPERKWERLLPVFDHAKIEKRQFAVDKEWLMQDHRFPERNELYIQHALSDSLDAIDACLNDPVFLKEKVPFEAIDMLIFVSSTGIATPSIDARIMNARPFRSDMRRMPLWGLGCAGGQWGWHMQKIGLLHIPIKLALSYVVRCAA</sequence>
<dbReference type="InterPro" id="IPR013601">
    <property type="entry name" value="FAE1_typ3_polyketide_synth"/>
</dbReference>
<protein>
    <recommendedName>
        <fullName evidence="1">FAE domain-containing protein</fullName>
    </recommendedName>
</protein>
<dbReference type="Pfam" id="PF08392">
    <property type="entry name" value="FAE1_CUT1_RppA"/>
    <property type="match status" value="1"/>
</dbReference>
<dbReference type="Proteomes" id="UP001228376">
    <property type="component" value="Unassembled WGS sequence"/>
</dbReference>
<name>A0ABU5CHG1_9BACI</name>
<feature type="domain" description="FAE" evidence="1">
    <location>
        <begin position="70"/>
        <end position="148"/>
    </location>
</feature>
<dbReference type="EMBL" id="JAROCA020000001">
    <property type="protein sequence ID" value="MDY0405736.1"/>
    <property type="molecule type" value="Genomic_DNA"/>
</dbReference>